<evidence type="ECO:0000256" key="5">
    <source>
        <dbReference type="ARBA" id="ARBA00022691"/>
    </source>
</evidence>
<dbReference type="InterPro" id="IPR015421">
    <property type="entry name" value="PyrdxlP-dep_Trfase_major"/>
</dbReference>
<feature type="compositionally biased region" description="Basic and acidic residues" evidence="10">
    <location>
        <begin position="1"/>
        <end position="16"/>
    </location>
</feature>
<dbReference type="GO" id="GO:0005737">
    <property type="term" value="C:cytoplasm"/>
    <property type="evidence" value="ECO:0007669"/>
    <property type="project" value="UniProtKB-SubCell"/>
</dbReference>
<dbReference type="HAMAP" id="MF_00834">
    <property type="entry name" value="BioA"/>
    <property type="match status" value="1"/>
</dbReference>
<feature type="site" description="Participates in the substrate recognition with KAPA and in a stacking interaction with the adenine ring of SAM" evidence="9">
    <location>
        <position position="39"/>
    </location>
</feature>
<dbReference type="AlphaFoldDB" id="A0A6L9EDF3"/>
<dbReference type="Gene3D" id="3.90.1150.10">
    <property type="entry name" value="Aspartate Aminotransferase, domain 1"/>
    <property type="match status" value="1"/>
</dbReference>
<dbReference type="UniPathway" id="UPA00078">
    <property type="reaction ID" value="UER00160"/>
</dbReference>
<dbReference type="GO" id="GO:0004141">
    <property type="term" value="F:dethiobiotin synthase activity"/>
    <property type="evidence" value="ECO:0007669"/>
    <property type="project" value="TreeGrafter"/>
</dbReference>
<dbReference type="RefSeq" id="WP_161435642.1">
    <property type="nucleotide sequence ID" value="NZ_WXYO01000005.1"/>
</dbReference>
<dbReference type="NCBIfam" id="TIGR00508">
    <property type="entry name" value="bioA"/>
    <property type="match status" value="1"/>
</dbReference>
<dbReference type="GO" id="GO:0004015">
    <property type="term" value="F:adenosylmethionine-8-amino-7-oxononanoate transaminase activity"/>
    <property type="evidence" value="ECO:0007669"/>
    <property type="project" value="UniProtKB-UniRule"/>
</dbReference>
<dbReference type="Gene3D" id="3.40.640.10">
    <property type="entry name" value="Type I PLP-dependent aspartate aminotransferase-like (Major domain)"/>
    <property type="match status" value="1"/>
</dbReference>
<dbReference type="SUPFAM" id="SSF53383">
    <property type="entry name" value="PLP-dependent transferases"/>
    <property type="match status" value="1"/>
</dbReference>
<feature type="binding site" evidence="9">
    <location>
        <position position="289"/>
    </location>
    <ligand>
        <name>substrate</name>
    </ligand>
</feature>
<keyword evidence="4 9" id="KW-0808">Transferase</keyword>
<keyword evidence="6 9" id="KW-0093">Biotin biosynthesis</keyword>
<feature type="binding site" evidence="9">
    <location>
        <begin position="324"/>
        <end position="325"/>
    </location>
    <ligand>
        <name>pyridoxal 5'-phosphate</name>
        <dbReference type="ChEBI" id="CHEBI:597326"/>
    </ligand>
</feature>
<evidence type="ECO:0000313" key="12">
    <source>
        <dbReference type="Proteomes" id="UP000475249"/>
    </source>
</evidence>
<keyword evidence="12" id="KW-1185">Reference proteome</keyword>
<dbReference type="GO" id="GO:0030170">
    <property type="term" value="F:pyridoxal phosphate binding"/>
    <property type="evidence" value="ECO:0007669"/>
    <property type="project" value="UniProtKB-UniRule"/>
</dbReference>
<keyword evidence="9" id="KW-0963">Cytoplasm</keyword>
<dbReference type="CDD" id="cd00610">
    <property type="entry name" value="OAT_like"/>
    <property type="match status" value="1"/>
</dbReference>
<comment type="caution">
    <text evidence="11">The sequence shown here is derived from an EMBL/GenBank/DDBJ whole genome shotgun (WGS) entry which is preliminary data.</text>
</comment>
<dbReference type="Pfam" id="PF00202">
    <property type="entry name" value="Aminotran_3"/>
    <property type="match status" value="1"/>
</dbReference>
<comment type="pathway">
    <text evidence="2 9">Cofactor biosynthesis; biotin biosynthesis; 7,8-diaminononanoate from 8-amino-7-oxononanoate (SAM route): step 1/1.</text>
</comment>
<evidence type="ECO:0000256" key="8">
    <source>
        <dbReference type="ARBA" id="ARBA00048449"/>
    </source>
</evidence>
<evidence type="ECO:0000256" key="6">
    <source>
        <dbReference type="ARBA" id="ARBA00022756"/>
    </source>
</evidence>
<dbReference type="NCBIfam" id="NF004624">
    <property type="entry name" value="PRK05964.1"/>
    <property type="match status" value="1"/>
</dbReference>
<dbReference type="PIRSF" id="PIRSF000521">
    <property type="entry name" value="Transaminase_4ab_Lys_Orn"/>
    <property type="match status" value="1"/>
</dbReference>
<protein>
    <recommendedName>
        <fullName evidence="9">Adenosylmethionine-8-amino-7-oxononanoate aminotransferase</fullName>
        <ecNumber evidence="9">2.6.1.62</ecNumber>
    </recommendedName>
    <alternativeName>
        <fullName evidence="9">7,8-diamino-pelargonic acid aminotransferase</fullName>
        <shortName evidence="9">DAPA AT</shortName>
        <shortName evidence="9">DAPA aminotransferase</shortName>
    </alternativeName>
    <alternativeName>
        <fullName evidence="9">7,8-diaminononanoate synthase</fullName>
        <shortName evidence="9">DANS</shortName>
    </alternativeName>
    <alternativeName>
        <fullName evidence="9">Diaminopelargonic acid synthase</fullName>
    </alternativeName>
</protein>
<comment type="subunit">
    <text evidence="9">Homodimer.</text>
</comment>
<dbReference type="InterPro" id="IPR015422">
    <property type="entry name" value="PyrdxlP-dep_Trfase_small"/>
</dbReference>
<dbReference type="Proteomes" id="UP000475249">
    <property type="component" value="Unassembled WGS sequence"/>
</dbReference>
<feature type="binding site" evidence="9">
    <location>
        <position position="323"/>
    </location>
    <ligand>
        <name>substrate</name>
    </ligand>
</feature>
<keyword evidence="5 9" id="KW-0949">S-adenosyl-L-methionine</keyword>
<comment type="cofactor">
    <cofactor evidence="1 9">
        <name>pyridoxal 5'-phosphate</name>
        <dbReference type="ChEBI" id="CHEBI:597326"/>
    </cofactor>
</comment>
<feature type="binding site" evidence="9">
    <location>
        <position position="74"/>
    </location>
    <ligand>
        <name>substrate</name>
    </ligand>
</feature>
<dbReference type="GO" id="GO:0009102">
    <property type="term" value="P:biotin biosynthetic process"/>
    <property type="evidence" value="ECO:0007669"/>
    <property type="project" value="UniProtKB-UniRule"/>
</dbReference>
<comment type="similarity">
    <text evidence="9">Belongs to the class-III pyridoxal-phosphate-dependent aminotransferase family. BioA subfamily.</text>
</comment>
<feature type="compositionally biased region" description="Polar residues" evidence="10">
    <location>
        <begin position="17"/>
        <end position="26"/>
    </location>
</feature>
<reference evidence="11 12" key="1">
    <citation type="submission" date="2020-01" db="EMBL/GenBank/DDBJ databases">
        <title>Bacteria diversity of Porities sp.</title>
        <authorList>
            <person name="Wang G."/>
        </authorList>
    </citation>
    <scope>NUCLEOTIDE SEQUENCE [LARGE SCALE GENOMIC DNA]</scope>
    <source>
        <strain evidence="11 12">R33</strain>
    </source>
</reference>
<feature type="binding site" evidence="9">
    <location>
        <position position="260"/>
    </location>
    <ligand>
        <name>pyridoxal 5'-phosphate</name>
        <dbReference type="ChEBI" id="CHEBI:597326"/>
    </ligand>
</feature>
<evidence type="ECO:0000256" key="3">
    <source>
        <dbReference type="ARBA" id="ARBA00022576"/>
    </source>
</evidence>
<evidence type="ECO:0000256" key="7">
    <source>
        <dbReference type="ARBA" id="ARBA00022898"/>
    </source>
</evidence>
<organism evidence="11 12">
    <name type="scientific">Poritiphilus flavus</name>
    <dbReference type="NCBI Taxonomy" id="2697053"/>
    <lineage>
        <taxon>Bacteria</taxon>
        <taxon>Pseudomonadati</taxon>
        <taxon>Bacteroidota</taxon>
        <taxon>Flavobacteriia</taxon>
        <taxon>Flavobacteriales</taxon>
        <taxon>Flavobacteriaceae</taxon>
        <taxon>Poritiphilus</taxon>
    </lineage>
</organism>
<comment type="subcellular location">
    <subcellularLocation>
        <location evidence="9">Cytoplasm</location>
    </subcellularLocation>
</comment>
<name>A0A6L9EDF3_9FLAO</name>
<dbReference type="InterPro" id="IPR005814">
    <property type="entry name" value="Aminotrans_3"/>
</dbReference>
<comment type="caution">
    <text evidence="9">Lacks conserved residue(s) required for the propagation of feature annotation.</text>
</comment>
<evidence type="ECO:0000256" key="2">
    <source>
        <dbReference type="ARBA" id="ARBA00005063"/>
    </source>
</evidence>
<sequence length="445" mass="49885">MKGEVSTYQREKDNKENSFNAGGSKNLSDRDQRHLWHPLTQHKTHPKTLGIVKAKGVVLRDEHGKEYIDGISSWYTAMYGHCNDHILARVQEQMQELDQIVFSGFTHEPAVRLSEELMSILPENQQKLFFSDNGSTSVEVGIKMALQYHFNRGENRKVLLAFEDGFHGDTLGAMSVSGLSVYNGPFEDFFISVERLPVPNKETIDELLNGLEDRLSQGDVAAFIYEPLVQGAAAMKMHAPEVLEPILDLMRAHGVPTIADEVMTGFGKTGKYFASDQLDTKPDIICLSKALTAGLIPMGATSCTQQIYDAFYSDEIAKGFFHGHTYTANPLACTAALAGIELLKSAEIQENIQRIITSHQQFDARISKHPKVKETRQCGVIYALDLNIEMQRYGNLRDKLFSYFMDEGVFLRPLGNTIYILAPYVITESQLDKIYLAIEGSLELF</sequence>
<gene>
    <name evidence="9 11" type="primary">bioA</name>
    <name evidence="11" type="ORF">GTQ38_11385</name>
</gene>
<feature type="binding site" evidence="9">
    <location>
        <position position="412"/>
    </location>
    <ligand>
        <name>substrate</name>
    </ligand>
</feature>
<evidence type="ECO:0000256" key="9">
    <source>
        <dbReference type="HAMAP-Rule" id="MF_00834"/>
    </source>
</evidence>
<dbReference type="PANTHER" id="PTHR42684:SF3">
    <property type="entry name" value="ADENOSYLMETHIONINE-8-AMINO-7-OXONONANOATE AMINOTRANSFERASE"/>
    <property type="match status" value="1"/>
</dbReference>
<keyword evidence="7 9" id="KW-0663">Pyridoxal phosphate</keyword>
<dbReference type="EC" id="2.6.1.62" evidence="9"/>
<dbReference type="InterPro" id="IPR005815">
    <property type="entry name" value="BioA"/>
</dbReference>
<dbReference type="PANTHER" id="PTHR42684">
    <property type="entry name" value="ADENOSYLMETHIONINE-8-AMINO-7-OXONONANOATE AMINOTRANSFERASE"/>
    <property type="match status" value="1"/>
</dbReference>
<dbReference type="EMBL" id="WXYO01000005">
    <property type="protein sequence ID" value="NAS12608.1"/>
    <property type="molecule type" value="Genomic_DNA"/>
</dbReference>
<dbReference type="GO" id="GO:0051537">
    <property type="term" value="F:2 iron, 2 sulfur cluster binding"/>
    <property type="evidence" value="ECO:0007669"/>
    <property type="project" value="UniProtKB-KW"/>
</dbReference>
<feature type="binding site" evidence="9">
    <location>
        <begin position="134"/>
        <end position="135"/>
    </location>
    <ligand>
        <name>pyridoxal 5'-phosphate</name>
        <dbReference type="ChEBI" id="CHEBI:597326"/>
    </ligand>
</feature>
<dbReference type="InterPro" id="IPR015424">
    <property type="entry name" value="PyrdxlP-dep_Trfase"/>
</dbReference>
<evidence type="ECO:0000256" key="1">
    <source>
        <dbReference type="ARBA" id="ARBA00001933"/>
    </source>
</evidence>
<keyword evidence="3 9" id="KW-0032">Aminotransferase</keyword>
<feature type="region of interest" description="Disordered" evidence="10">
    <location>
        <begin position="1"/>
        <end position="31"/>
    </location>
</feature>
<accession>A0A6L9EDF3</accession>
<comment type="catalytic activity">
    <reaction evidence="8 9">
        <text>(8S)-8-amino-7-oxononanoate + S-adenosyl-L-methionine = S-adenosyl-4-methylsulfanyl-2-oxobutanoate + (7R,8S)-7,8-diammoniononanoate</text>
        <dbReference type="Rhea" id="RHEA:16861"/>
        <dbReference type="ChEBI" id="CHEBI:16490"/>
        <dbReference type="ChEBI" id="CHEBI:59789"/>
        <dbReference type="ChEBI" id="CHEBI:149468"/>
        <dbReference type="ChEBI" id="CHEBI:149469"/>
        <dbReference type="EC" id="2.6.1.62"/>
    </reaction>
</comment>
<comment type="function">
    <text evidence="9">Catalyzes the transfer of the alpha-amino group from S-adenosyl-L-methionine (SAM) to 7-keto-8-aminopelargonic acid (KAPA) to form 7,8-diaminopelargonic acid (DAPA). It is the only aminotransferase known to utilize SAM as an amino donor.</text>
</comment>
<evidence type="ECO:0000256" key="10">
    <source>
        <dbReference type="SAM" id="MobiDB-lite"/>
    </source>
</evidence>
<feature type="modified residue" description="N6-(pyridoxal phosphate)lysine" evidence="9">
    <location>
        <position position="289"/>
    </location>
</feature>
<evidence type="ECO:0000256" key="4">
    <source>
        <dbReference type="ARBA" id="ARBA00022679"/>
    </source>
</evidence>
<proteinExistence type="inferred from homology"/>
<evidence type="ECO:0000313" key="11">
    <source>
        <dbReference type="EMBL" id="NAS12608.1"/>
    </source>
</evidence>